<evidence type="ECO:0000313" key="3">
    <source>
        <dbReference type="Proteomes" id="UP000046122"/>
    </source>
</evidence>
<evidence type="ECO:0000313" key="2">
    <source>
        <dbReference type="EMBL" id="CDX53566.1"/>
    </source>
</evidence>
<dbReference type="InterPro" id="IPR018720">
    <property type="entry name" value="DUF2249"/>
</dbReference>
<name>A0A090G6R4_MESPL</name>
<evidence type="ECO:0000259" key="1">
    <source>
        <dbReference type="Pfam" id="PF10006"/>
    </source>
</evidence>
<accession>A0A090G6R4</accession>
<gene>
    <name evidence="2" type="ORF">MPL3365_180197</name>
</gene>
<reference evidence="2 3" key="1">
    <citation type="submission" date="2014-08" db="EMBL/GenBank/DDBJ databases">
        <authorList>
            <person name="Moulin Lionel"/>
        </authorList>
    </citation>
    <scope>NUCLEOTIDE SEQUENCE [LARGE SCALE GENOMIC DNA]</scope>
</reference>
<proteinExistence type="predicted"/>
<dbReference type="AlphaFoldDB" id="A0A090G6R4"/>
<dbReference type="Pfam" id="PF10006">
    <property type="entry name" value="DUF2249"/>
    <property type="match status" value="1"/>
</dbReference>
<dbReference type="EMBL" id="CCNE01000010">
    <property type="protein sequence ID" value="CDX53566.1"/>
    <property type="molecule type" value="Genomic_DNA"/>
</dbReference>
<sequence length="111" mass="12083">MALDKSLCAALSAAVGIMNVSGSQVSSQLQLDVRAVPPVERHARIFGIAQALAGDQSSVIVNDHDPRPFRCQMEARYPALFGWEYLQQGPDIWRVEIKRLHPSGCDCCCGG</sequence>
<protein>
    <recommendedName>
        <fullName evidence="1">DUF2249 domain-containing protein</fullName>
    </recommendedName>
</protein>
<dbReference type="Proteomes" id="UP000046122">
    <property type="component" value="Unassembled WGS sequence"/>
</dbReference>
<organism evidence="2 3">
    <name type="scientific">Mesorhizobium plurifarium</name>
    <dbReference type="NCBI Taxonomy" id="69974"/>
    <lineage>
        <taxon>Bacteria</taxon>
        <taxon>Pseudomonadati</taxon>
        <taxon>Pseudomonadota</taxon>
        <taxon>Alphaproteobacteria</taxon>
        <taxon>Hyphomicrobiales</taxon>
        <taxon>Phyllobacteriaceae</taxon>
        <taxon>Mesorhizobium</taxon>
    </lineage>
</organism>
<feature type="domain" description="DUF2249" evidence="1">
    <location>
        <begin position="31"/>
        <end position="99"/>
    </location>
</feature>